<feature type="compositionally biased region" description="Low complexity" evidence="1">
    <location>
        <begin position="165"/>
        <end position="176"/>
    </location>
</feature>
<dbReference type="Proteomes" id="UP001480595">
    <property type="component" value="Unassembled WGS sequence"/>
</dbReference>
<keyword evidence="3" id="KW-1185">Reference proteome</keyword>
<dbReference type="EMBL" id="JAQQWL010000001">
    <property type="protein sequence ID" value="KAK8091041.1"/>
    <property type="molecule type" value="Genomic_DNA"/>
</dbReference>
<evidence type="ECO:0000313" key="3">
    <source>
        <dbReference type="Proteomes" id="UP001480595"/>
    </source>
</evidence>
<sequence>MAGFDSSTQVARAAEWPKYEFNGEGNLFLPGHLESMVRSTLISQIFYTKQMPALTSVEHFIPSFMIELHNRLGKEALVNWVYSSPHYPHPGAPMIEYRILKHAAKDQSLTAREIVALVLTNGRSTTIPQAPAVKVEEPMPDSAVPEADVPTPDFHYVDNAHSNDTTSATASAPSTPRAGWPAAPLCNDGGHLYHDCPRRRCLDVVARATADQDFLLYYRQNKPPIMCRLDFTEVYHERHPLLIALPWTPAFALEQSRLSEGLQGQWHTGTSWEWYEYEWIGNPDLEARHRLKDPAVDDLAKETLAMSGVRWDDPYSP</sequence>
<comment type="caution">
    <text evidence="2">The sequence shown here is derived from an EMBL/GenBank/DDBJ whole genome shotgun (WGS) entry which is preliminary data.</text>
</comment>
<gene>
    <name evidence="2" type="ORF">PG994_000546</name>
</gene>
<evidence type="ECO:0000256" key="1">
    <source>
        <dbReference type="SAM" id="MobiDB-lite"/>
    </source>
</evidence>
<feature type="region of interest" description="Disordered" evidence="1">
    <location>
        <begin position="161"/>
        <end position="180"/>
    </location>
</feature>
<organism evidence="2 3">
    <name type="scientific">Apiospora phragmitis</name>
    <dbReference type="NCBI Taxonomy" id="2905665"/>
    <lineage>
        <taxon>Eukaryota</taxon>
        <taxon>Fungi</taxon>
        <taxon>Dikarya</taxon>
        <taxon>Ascomycota</taxon>
        <taxon>Pezizomycotina</taxon>
        <taxon>Sordariomycetes</taxon>
        <taxon>Xylariomycetidae</taxon>
        <taxon>Amphisphaeriales</taxon>
        <taxon>Apiosporaceae</taxon>
        <taxon>Apiospora</taxon>
    </lineage>
</organism>
<evidence type="ECO:0000313" key="2">
    <source>
        <dbReference type="EMBL" id="KAK8091041.1"/>
    </source>
</evidence>
<name>A0ABR1X6H2_9PEZI</name>
<proteinExistence type="predicted"/>
<protein>
    <submittedName>
        <fullName evidence="2">Uncharacterized protein</fullName>
    </submittedName>
</protein>
<accession>A0ABR1X6H2</accession>
<dbReference type="RefSeq" id="XP_066722587.1">
    <property type="nucleotide sequence ID" value="XM_066851955.1"/>
</dbReference>
<dbReference type="GeneID" id="92085018"/>
<reference evidence="2 3" key="1">
    <citation type="submission" date="2023-01" db="EMBL/GenBank/DDBJ databases">
        <title>Analysis of 21 Apiospora genomes using comparative genomics revels a genus with tremendous synthesis potential of carbohydrate active enzymes and secondary metabolites.</title>
        <authorList>
            <person name="Sorensen T."/>
        </authorList>
    </citation>
    <scope>NUCLEOTIDE SEQUENCE [LARGE SCALE GENOMIC DNA]</scope>
    <source>
        <strain evidence="2 3">CBS 135458</strain>
    </source>
</reference>